<dbReference type="InterPro" id="IPR050683">
    <property type="entry name" value="Bact_Polysacc_Export_ATP-bd"/>
</dbReference>
<dbReference type="InterPro" id="IPR003439">
    <property type="entry name" value="ABC_transporter-like_ATP-bd"/>
</dbReference>
<dbReference type="GO" id="GO:0016887">
    <property type="term" value="F:ATP hydrolysis activity"/>
    <property type="evidence" value="ECO:0007669"/>
    <property type="project" value="InterPro"/>
</dbReference>
<evidence type="ECO:0000256" key="1">
    <source>
        <dbReference type="ARBA" id="ARBA00005417"/>
    </source>
</evidence>
<protein>
    <submittedName>
        <fullName evidence="6">Teichoic acids export ATP-binding protein TagH</fullName>
    </submittedName>
</protein>
<dbReference type="AlphaFoldDB" id="A0A916N913"/>
<dbReference type="InterPro" id="IPR017871">
    <property type="entry name" value="ABC_transporter-like_CS"/>
</dbReference>
<dbReference type="InterPro" id="IPR015860">
    <property type="entry name" value="ABC_transpr_TagH-like"/>
</dbReference>
<evidence type="ECO:0000256" key="3">
    <source>
        <dbReference type="ARBA" id="ARBA00022741"/>
    </source>
</evidence>
<dbReference type="PROSITE" id="PS00211">
    <property type="entry name" value="ABC_TRANSPORTER_1"/>
    <property type="match status" value="1"/>
</dbReference>
<name>A0A916N913_9FLAO</name>
<dbReference type="RefSeq" id="WP_258540797.1">
    <property type="nucleotide sequence ID" value="NZ_OU015584.1"/>
</dbReference>
<dbReference type="GO" id="GO:0005524">
    <property type="term" value="F:ATP binding"/>
    <property type="evidence" value="ECO:0007669"/>
    <property type="project" value="UniProtKB-KW"/>
</dbReference>
<proteinExistence type="inferred from homology"/>
<dbReference type="InterPro" id="IPR003593">
    <property type="entry name" value="AAA+_ATPase"/>
</dbReference>
<dbReference type="SUPFAM" id="SSF52540">
    <property type="entry name" value="P-loop containing nucleoside triphosphate hydrolases"/>
    <property type="match status" value="1"/>
</dbReference>
<dbReference type="KEGG" id="ptan:CRYO30217_00565"/>
<dbReference type="CDD" id="cd03220">
    <property type="entry name" value="ABC_KpsT_Wzt"/>
    <property type="match status" value="1"/>
</dbReference>
<evidence type="ECO:0000256" key="2">
    <source>
        <dbReference type="ARBA" id="ARBA00022448"/>
    </source>
</evidence>
<keyword evidence="3" id="KW-0547">Nucleotide-binding</keyword>
<evidence type="ECO:0000259" key="5">
    <source>
        <dbReference type="PROSITE" id="PS50893"/>
    </source>
</evidence>
<gene>
    <name evidence="6" type="primary">tagH</name>
    <name evidence="6" type="ORF">CRYO30217_00565</name>
</gene>
<dbReference type="SMART" id="SM00382">
    <property type="entry name" value="AAA"/>
    <property type="match status" value="1"/>
</dbReference>
<dbReference type="GO" id="GO:0140359">
    <property type="term" value="F:ABC-type transporter activity"/>
    <property type="evidence" value="ECO:0007669"/>
    <property type="project" value="InterPro"/>
</dbReference>
<dbReference type="Pfam" id="PF00005">
    <property type="entry name" value="ABC_tran"/>
    <property type="match status" value="1"/>
</dbReference>
<sequence length="248" mass="27522">MSLIINASNLGIKFKTGKSGYKKFSRTLKDVIAQGNTVRSTQDSGDFWALRNISFTVNKGDILGVVGSNGSGKSTLLRTIAGVYSLDEGKLDVYGSISPLLSLGTGFKKNLSGYDNIFLNGVIMGFSKKEIEQHVNEIISFSELGKFIFEPVKNYSSGMRARLGFSIAVFLKRDIMLIDEVLGVGDRKFREKSQEKMLEIMNSGQTIIIVSHDLESVKKFANKCIWINKGQLMYEGNTEEVIQKYINS</sequence>
<dbReference type="PROSITE" id="PS50893">
    <property type="entry name" value="ABC_TRANSPORTER_2"/>
    <property type="match status" value="1"/>
</dbReference>
<organism evidence="6 7">
    <name type="scientific">Parvicella tangerina</name>
    <dbReference type="NCBI Taxonomy" id="2829795"/>
    <lineage>
        <taxon>Bacteria</taxon>
        <taxon>Pseudomonadati</taxon>
        <taxon>Bacteroidota</taxon>
        <taxon>Flavobacteriia</taxon>
        <taxon>Flavobacteriales</taxon>
        <taxon>Parvicellaceae</taxon>
        <taxon>Parvicella</taxon>
    </lineage>
</organism>
<keyword evidence="2" id="KW-0813">Transport</keyword>
<evidence type="ECO:0000256" key="4">
    <source>
        <dbReference type="ARBA" id="ARBA00022840"/>
    </source>
</evidence>
<reference evidence="6" key="1">
    <citation type="submission" date="2021-04" db="EMBL/GenBank/DDBJ databases">
        <authorList>
            <person name="Rodrigo-Torres L."/>
            <person name="Arahal R. D."/>
            <person name="Lucena T."/>
        </authorList>
    </citation>
    <scope>NUCLEOTIDE SEQUENCE</scope>
    <source>
        <strain evidence="6">AS29M-1</strain>
    </source>
</reference>
<keyword evidence="4 6" id="KW-0067">ATP-binding</keyword>
<feature type="domain" description="ABC transporter" evidence="5">
    <location>
        <begin position="32"/>
        <end position="246"/>
    </location>
</feature>
<dbReference type="PANTHER" id="PTHR46743">
    <property type="entry name" value="TEICHOIC ACIDS EXPORT ATP-BINDING PROTEIN TAGH"/>
    <property type="match status" value="1"/>
</dbReference>
<dbReference type="GO" id="GO:0016020">
    <property type="term" value="C:membrane"/>
    <property type="evidence" value="ECO:0007669"/>
    <property type="project" value="InterPro"/>
</dbReference>
<dbReference type="PANTHER" id="PTHR46743:SF2">
    <property type="entry name" value="TEICHOIC ACIDS EXPORT ATP-BINDING PROTEIN TAGH"/>
    <property type="match status" value="1"/>
</dbReference>
<comment type="similarity">
    <text evidence="1">Belongs to the ABC transporter superfamily.</text>
</comment>
<dbReference type="Gene3D" id="3.40.50.300">
    <property type="entry name" value="P-loop containing nucleotide triphosphate hydrolases"/>
    <property type="match status" value="1"/>
</dbReference>
<evidence type="ECO:0000313" key="7">
    <source>
        <dbReference type="Proteomes" id="UP000683507"/>
    </source>
</evidence>
<dbReference type="EMBL" id="OU015584">
    <property type="protein sequence ID" value="CAG5078070.1"/>
    <property type="molecule type" value="Genomic_DNA"/>
</dbReference>
<dbReference type="InterPro" id="IPR027417">
    <property type="entry name" value="P-loop_NTPase"/>
</dbReference>
<dbReference type="Proteomes" id="UP000683507">
    <property type="component" value="Chromosome"/>
</dbReference>
<keyword evidence="7" id="KW-1185">Reference proteome</keyword>
<accession>A0A916N913</accession>
<evidence type="ECO:0000313" key="6">
    <source>
        <dbReference type="EMBL" id="CAG5078070.1"/>
    </source>
</evidence>